<gene>
    <name evidence="2" type="ORF">COR50_12330</name>
</gene>
<dbReference type="KEGG" id="cbae:COR50_12330"/>
<evidence type="ECO:0000256" key="1">
    <source>
        <dbReference type="SAM" id="SignalP"/>
    </source>
</evidence>
<dbReference type="Proteomes" id="UP000220133">
    <property type="component" value="Chromosome"/>
</dbReference>
<protein>
    <recommendedName>
        <fullName evidence="4">3-methyl-2-oxobutanoate hydroxymethyltransferase</fullName>
    </recommendedName>
</protein>
<organism evidence="2 3">
    <name type="scientific">Chitinophaga caeni</name>
    <dbReference type="NCBI Taxonomy" id="2029983"/>
    <lineage>
        <taxon>Bacteria</taxon>
        <taxon>Pseudomonadati</taxon>
        <taxon>Bacteroidota</taxon>
        <taxon>Chitinophagia</taxon>
        <taxon>Chitinophagales</taxon>
        <taxon>Chitinophagaceae</taxon>
        <taxon>Chitinophaga</taxon>
    </lineage>
</organism>
<keyword evidence="1" id="KW-0732">Signal</keyword>
<proteinExistence type="predicted"/>
<dbReference type="EMBL" id="CP023777">
    <property type="protein sequence ID" value="ATL47888.1"/>
    <property type="molecule type" value="Genomic_DNA"/>
</dbReference>
<dbReference type="AlphaFoldDB" id="A0A291QV98"/>
<dbReference type="SUPFAM" id="SSF54427">
    <property type="entry name" value="NTF2-like"/>
    <property type="match status" value="1"/>
</dbReference>
<evidence type="ECO:0000313" key="2">
    <source>
        <dbReference type="EMBL" id="ATL47888.1"/>
    </source>
</evidence>
<keyword evidence="3" id="KW-1185">Reference proteome</keyword>
<name>A0A291QV98_9BACT</name>
<reference evidence="2 3" key="1">
    <citation type="submission" date="2017-10" db="EMBL/GenBank/DDBJ databases">
        <title>Paenichitinophaga pekingensis gen. nov., sp. nov., isolated from activated sludge.</title>
        <authorList>
            <person name="Jin D."/>
            <person name="Kong X."/>
            <person name="Deng Y."/>
            <person name="Bai Z."/>
        </authorList>
    </citation>
    <scope>NUCLEOTIDE SEQUENCE [LARGE SCALE GENOMIC DNA]</scope>
    <source>
        <strain evidence="2 3">13</strain>
    </source>
</reference>
<evidence type="ECO:0008006" key="4">
    <source>
        <dbReference type="Google" id="ProtNLM"/>
    </source>
</evidence>
<feature type="chain" id="PRO_5012223069" description="3-methyl-2-oxobutanoate hydroxymethyltransferase" evidence="1">
    <location>
        <begin position="23"/>
        <end position="154"/>
    </location>
</feature>
<dbReference type="RefSeq" id="WP_098194265.1">
    <property type="nucleotide sequence ID" value="NZ_CP023777.1"/>
</dbReference>
<dbReference type="InterPro" id="IPR032710">
    <property type="entry name" value="NTF2-like_dom_sf"/>
</dbReference>
<evidence type="ECO:0000313" key="3">
    <source>
        <dbReference type="Proteomes" id="UP000220133"/>
    </source>
</evidence>
<dbReference type="OrthoDB" id="117186at2"/>
<feature type="signal peptide" evidence="1">
    <location>
        <begin position="1"/>
        <end position="22"/>
    </location>
</feature>
<sequence length="154" mass="17289">MIKYFLPAIITLLLTFSPSLKAQQTTADSIKAVINQLFKGMKEKDSTLVSACFSSGAIMQTVASRKDGMNVVRSGSVREFLIAVAADHPEVYDERIRFDGIHIDGDLASVWTPYEFYIGERFWHCGANSFQLARLNGLWKIIYLVDSRHPGPCR</sequence>
<dbReference type="Gene3D" id="3.10.450.50">
    <property type="match status" value="1"/>
</dbReference>
<accession>A0A291QV98</accession>